<proteinExistence type="predicted"/>
<keyword evidence="13" id="KW-1185">Reference proteome</keyword>
<dbReference type="PROSITE" id="PS51007">
    <property type="entry name" value="CYTC"/>
    <property type="match status" value="2"/>
</dbReference>
<dbReference type="PRINTS" id="PR00605">
    <property type="entry name" value="CYTCHROMECIC"/>
</dbReference>
<feature type="domain" description="Cytochrome c" evidence="11">
    <location>
        <begin position="22"/>
        <end position="102"/>
    </location>
</feature>
<evidence type="ECO:0000256" key="7">
    <source>
        <dbReference type="ARBA" id="ARBA00023004"/>
    </source>
</evidence>
<sequence>MKKFIAMSAALVMLGTAGHAAADAAAGKTKAAACAACHSADGNSAINPEWPKLAGQHASYIAKQLADFKAGTTRNNVLMTSQVAALSEKDMQDIGDYFATQTTSIGSADQEKLALGEKLYRSGNSDTGVPACMACHGPSGAGNAAAKFPSLSGQHSVYAANQLKAFRSGARSNDMNNMMSDVAAKMSDAEIDAVAAYMSGLH</sequence>
<dbReference type="OrthoDB" id="9773456at2"/>
<organism evidence="12 13">
    <name type="scientific">Solemya pervernicosa gill symbiont</name>
    <dbReference type="NCBI Taxonomy" id="642797"/>
    <lineage>
        <taxon>Bacteria</taxon>
        <taxon>Pseudomonadati</taxon>
        <taxon>Pseudomonadota</taxon>
        <taxon>Gammaproteobacteria</taxon>
        <taxon>sulfur-oxidizing symbionts</taxon>
    </lineage>
</organism>
<dbReference type="InterPro" id="IPR036909">
    <property type="entry name" value="Cyt_c-like_dom_sf"/>
</dbReference>
<dbReference type="GO" id="GO:0005506">
    <property type="term" value="F:iron ion binding"/>
    <property type="evidence" value="ECO:0007669"/>
    <property type="project" value="InterPro"/>
</dbReference>
<dbReference type="Gene3D" id="1.10.760.10">
    <property type="entry name" value="Cytochrome c-like domain"/>
    <property type="match status" value="2"/>
</dbReference>
<dbReference type="InterPro" id="IPR024167">
    <property type="entry name" value="Cytochrome_c4-like"/>
</dbReference>
<feature type="signal peptide" evidence="10">
    <location>
        <begin position="1"/>
        <end position="21"/>
    </location>
</feature>
<feature type="binding site" description="axial binding residue" evidence="9">
    <location>
        <position position="38"/>
    </location>
    <ligand>
        <name>heme c</name>
        <dbReference type="ChEBI" id="CHEBI:61717"/>
        <label>1</label>
    </ligand>
    <ligandPart>
        <name>Fe</name>
        <dbReference type="ChEBI" id="CHEBI:18248"/>
    </ligandPart>
</feature>
<comment type="caution">
    <text evidence="12">The sequence shown here is derived from an EMBL/GenBank/DDBJ whole genome shotgun (WGS) entry which is preliminary data.</text>
</comment>
<keyword evidence="5" id="KW-0574">Periplasm</keyword>
<evidence type="ECO:0000256" key="5">
    <source>
        <dbReference type="ARBA" id="ARBA00022764"/>
    </source>
</evidence>
<dbReference type="InterPro" id="IPR009056">
    <property type="entry name" value="Cyt_c-like_dom"/>
</dbReference>
<feature type="binding site" description="covalent" evidence="8">
    <location>
        <position position="34"/>
    </location>
    <ligand>
        <name>heme c</name>
        <dbReference type="ChEBI" id="CHEBI:61717"/>
        <label>1</label>
    </ligand>
</feature>
<dbReference type="PIRSF" id="PIRSF000005">
    <property type="entry name" value="Cytochrome_c4"/>
    <property type="match status" value="1"/>
</dbReference>
<evidence type="ECO:0000313" key="13">
    <source>
        <dbReference type="Proteomes" id="UP000191110"/>
    </source>
</evidence>
<protein>
    <submittedName>
        <fullName evidence="12">Cytochrome c4</fullName>
    </submittedName>
</protein>
<comment type="subcellular location">
    <subcellularLocation>
        <location evidence="1">Periplasm</location>
    </subcellularLocation>
</comment>
<evidence type="ECO:0000256" key="10">
    <source>
        <dbReference type="SAM" id="SignalP"/>
    </source>
</evidence>
<dbReference type="GO" id="GO:0042597">
    <property type="term" value="C:periplasmic space"/>
    <property type="evidence" value="ECO:0007669"/>
    <property type="project" value="UniProtKB-SubCell"/>
</dbReference>
<keyword evidence="3 8" id="KW-0349">Heme</keyword>
<keyword evidence="6" id="KW-0249">Electron transport</keyword>
<name>A0A1T2L4K1_9GAMM</name>
<keyword evidence="2" id="KW-0813">Transport</keyword>
<gene>
    <name evidence="12" type="ORF">BOW53_09285</name>
</gene>
<feature type="binding site" description="covalent" evidence="8">
    <location>
        <position position="135"/>
    </location>
    <ligand>
        <name>heme c</name>
        <dbReference type="ChEBI" id="CHEBI:61717"/>
        <label>2</label>
    </ligand>
</feature>
<dbReference type="Pfam" id="PF00034">
    <property type="entry name" value="Cytochrom_C"/>
    <property type="match status" value="2"/>
</dbReference>
<dbReference type="SUPFAM" id="SSF46626">
    <property type="entry name" value="Cytochrome c"/>
    <property type="match status" value="2"/>
</dbReference>
<feature type="binding site" description="axial binding residue" evidence="9">
    <location>
        <position position="79"/>
    </location>
    <ligand>
        <name>heme c</name>
        <dbReference type="ChEBI" id="CHEBI:61717"/>
        <label>1</label>
    </ligand>
    <ligandPart>
        <name>Fe</name>
        <dbReference type="ChEBI" id="CHEBI:18248"/>
    </ligandPart>
</feature>
<dbReference type="EMBL" id="MPRL01000035">
    <property type="protein sequence ID" value="OOZ40019.1"/>
    <property type="molecule type" value="Genomic_DNA"/>
</dbReference>
<dbReference type="PANTHER" id="PTHR33751">
    <property type="entry name" value="CBB3-TYPE CYTOCHROME C OXIDASE SUBUNIT FIXP"/>
    <property type="match status" value="1"/>
</dbReference>
<dbReference type="Proteomes" id="UP000191110">
    <property type="component" value="Unassembled WGS sequence"/>
</dbReference>
<evidence type="ECO:0000256" key="9">
    <source>
        <dbReference type="PIRSR" id="PIRSR000005-2"/>
    </source>
</evidence>
<dbReference type="InterPro" id="IPR008168">
    <property type="entry name" value="Cyt_C_IC"/>
</dbReference>
<reference evidence="12 13" key="1">
    <citation type="submission" date="2016-11" db="EMBL/GenBank/DDBJ databases">
        <title>Mixed transmission modes and dynamic genome evolution in an obligate animal-bacterial symbiosis.</title>
        <authorList>
            <person name="Russell S.L."/>
            <person name="Corbett-Detig R.B."/>
            <person name="Cavanaugh C.M."/>
        </authorList>
    </citation>
    <scope>NUCLEOTIDE SEQUENCE [LARGE SCALE GENOMIC DNA]</scope>
    <source>
        <strain evidence="12">Sveles-Q1</strain>
    </source>
</reference>
<feature type="binding site" description="covalent" evidence="8">
    <location>
        <position position="37"/>
    </location>
    <ligand>
        <name>heme c</name>
        <dbReference type="ChEBI" id="CHEBI:61717"/>
        <label>1</label>
    </ligand>
</feature>
<dbReference type="PANTHER" id="PTHR33751:SF9">
    <property type="entry name" value="CYTOCHROME C4"/>
    <property type="match status" value="1"/>
</dbReference>
<evidence type="ECO:0000256" key="6">
    <source>
        <dbReference type="ARBA" id="ARBA00022982"/>
    </source>
</evidence>
<dbReference type="RefSeq" id="WP_078483804.1">
    <property type="nucleotide sequence ID" value="NZ_MPRL01000035.1"/>
</dbReference>
<feature type="binding site" description="axial binding residue" evidence="9">
    <location>
        <position position="179"/>
    </location>
    <ligand>
        <name>heme c</name>
        <dbReference type="ChEBI" id="CHEBI:61717"/>
        <label>2</label>
    </ligand>
    <ligandPart>
        <name>Fe</name>
        <dbReference type="ChEBI" id="CHEBI:18248"/>
    </ligandPart>
</feature>
<evidence type="ECO:0000259" key="11">
    <source>
        <dbReference type="PROSITE" id="PS51007"/>
    </source>
</evidence>
<evidence type="ECO:0000256" key="2">
    <source>
        <dbReference type="ARBA" id="ARBA00022448"/>
    </source>
</evidence>
<evidence type="ECO:0000256" key="8">
    <source>
        <dbReference type="PIRSR" id="PIRSR000005-1"/>
    </source>
</evidence>
<dbReference type="InterPro" id="IPR050597">
    <property type="entry name" value="Cytochrome_c_Oxidase_Subunit"/>
</dbReference>
<evidence type="ECO:0000313" key="12">
    <source>
        <dbReference type="EMBL" id="OOZ40019.1"/>
    </source>
</evidence>
<feature type="domain" description="Cytochrome c" evidence="11">
    <location>
        <begin position="111"/>
        <end position="202"/>
    </location>
</feature>
<feature type="chain" id="PRO_5012165073" evidence="10">
    <location>
        <begin position="22"/>
        <end position="202"/>
    </location>
</feature>
<dbReference type="AlphaFoldDB" id="A0A1T2L4K1"/>
<accession>A0A1T2L4K1</accession>
<feature type="binding site" description="covalent" evidence="8">
    <location>
        <position position="132"/>
    </location>
    <ligand>
        <name>heme c</name>
        <dbReference type="ChEBI" id="CHEBI:61717"/>
        <label>2</label>
    </ligand>
</feature>
<dbReference type="GO" id="GO:0020037">
    <property type="term" value="F:heme binding"/>
    <property type="evidence" value="ECO:0007669"/>
    <property type="project" value="InterPro"/>
</dbReference>
<evidence type="ECO:0000256" key="3">
    <source>
        <dbReference type="ARBA" id="ARBA00022617"/>
    </source>
</evidence>
<comment type="PTM">
    <text evidence="8">Binds 2 heme c groups covalently per subunit.</text>
</comment>
<dbReference type="GO" id="GO:0009055">
    <property type="term" value="F:electron transfer activity"/>
    <property type="evidence" value="ECO:0007669"/>
    <property type="project" value="InterPro"/>
</dbReference>
<evidence type="ECO:0000256" key="1">
    <source>
        <dbReference type="ARBA" id="ARBA00004418"/>
    </source>
</evidence>
<keyword evidence="4 9" id="KW-0479">Metal-binding</keyword>
<evidence type="ECO:0000256" key="4">
    <source>
        <dbReference type="ARBA" id="ARBA00022723"/>
    </source>
</evidence>
<keyword evidence="7 9" id="KW-0408">Iron</keyword>
<keyword evidence="10" id="KW-0732">Signal</keyword>
<feature type="binding site" description="axial binding residue" evidence="9">
    <location>
        <position position="136"/>
    </location>
    <ligand>
        <name>heme c</name>
        <dbReference type="ChEBI" id="CHEBI:61717"/>
        <label>2</label>
    </ligand>
    <ligandPart>
        <name>Fe</name>
        <dbReference type="ChEBI" id="CHEBI:18248"/>
    </ligandPart>
</feature>